<feature type="binding site" evidence="15">
    <location>
        <position position="473"/>
    </location>
    <ligand>
        <name>Mg(2+)</name>
        <dbReference type="ChEBI" id="CHEBI:18420"/>
        <note>shared with alpha subunit</note>
    </ligand>
</feature>
<dbReference type="AlphaFoldDB" id="A0A120DIH8"/>
<dbReference type="Pfam" id="PF03484">
    <property type="entry name" value="B5"/>
    <property type="match status" value="1"/>
</dbReference>
<dbReference type="SMART" id="SM00873">
    <property type="entry name" value="B3_4"/>
    <property type="match status" value="1"/>
</dbReference>
<evidence type="ECO:0000256" key="5">
    <source>
        <dbReference type="ARBA" id="ARBA00022555"/>
    </source>
</evidence>
<evidence type="ECO:0000256" key="3">
    <source>
        <dbReference type="ARBA" id="ARBA00011209"/>
    </source>
</evidence>
<feature type="binding site" evidence="15">
    <location>
        <position position="463"/>
    </location>
    <ligand>
        <name>Mg(2+)</name>
        <dbReference type="ChEBI" id="CHEBI:18420"/>
        <note>shared with alpha subunit</note>
    </ligand>
</feature>
<comment type="similarity">
    <text evidence="2 15">Belongs to the phenylalanyl-tRNA synthetase beta subunit family. Type 1 subfamily.</text>
</comment>
<dbReference type="GO" id="GO:0000287">
    <property type="term" value="F:magnesium ion binding"/>
    <property type="evidence" value="ECO:0007669"/>
    <property type="project" value="UniProtKB-UniRule"/>
</dbReference>
<dbReference type="Pfam" id="PF03483">
    <property type="entry name" value="B3_4"/>
    <property type="match status" value="1"/>
</dbReference>
<dbReference type="SUPFAM" id="SSF56037">
    <property type="entry name" value="PheT/TilS domain"/>
    <property type="match status" value="1"/>
</dbReference>
<evidence type="ECO:0000256" key="12">
    <source>
        <dbReference type="ARBA" id="ARBA00022917"/>
    </source>
</evidence>
<dbReference type="Proteomes" id="UP000067598">
    <property type="component" value="Unassembled WGS sequence"/>
</dbReference>
<evidence type="ECO:0000259" key="18">
    <source>
        <dbReference type="PROSITE" id="PS51447"/>
    </source>
</evidence>
<keyword evidence="4 15" id="KW-0963">Cytoplasm</keyword>
<comment type="cofactor">
    <cofactor evidence="15">
        <name>Mg(2+)</name>
        <dbReference type="ChEBI" id="CHEBI:18420"/>
    </cofactor>
    <text evidence="15">Binds 2 magnesium ions per tetramer.</text>
</comment>
<organism evidence="20 21">
    <name type="scientific">Lactobacillus crispatus</name>
    <dbReference type="NCBI Taxonomy" id="47770"/>
    <lineage>
        <taxon>Bacteria</taxon>
        <taxon>Bacillati</taxon>
        <taxon>Bacillota</taxon>
        <taxon>Bacilli</taxon>
        <taxon>Lactobacillales</taxon>
        <taxon>Lactobacillaceae</taxon>
        <taxon>Lactobacillus</taxon>
    </lineage>
</organism>
<dbReference type="Gene3D" id="3.50.40.10">
    <property type="entry name" value="Phenylalanyl-trna Synthetase, Chain B, domain 3"/>
    <property type="match status" value="1"/>
</dbReference>
<dbReference type="Gene3D" id="3.30.70.380">
    <property type="entry name" value="Ferrodoxin-fold anticodon-binding domain"/>
    <property type="match status" value="1"/>
</dbReference>
<sequence length="806" mass="89392">MLVSYNWLKDFLDLDGQDPYELAEEITRSGVEIPDRVHPMDGLKKLVVGRVLDCEGVEGTHLHLTHVDVGEDEPLQIVCGAPNVAAGEDVIVALHGARIAGNEKIKKGKIRGMESYGMICGLQEIGFSDSVVPQEFVDGIYVFPADAEVKPGQDVYEALGMDDYILNFDITPNRADTLGMEGAAYEVGAIIDQKPKVEEKVVLKEDGPAWTDSLDVKVDEKLAPKFYLRKLENVKIQDSPLWLQRRLWNAGIRPINNVVDVTNYIMLLTGQPMHAYDAKTFANGKFEVRLANKGEKLTLLNEKEVDLDPKDIIITDGKKPVMMAGVMGGLDSEITSETTDVILESAIFDPTLVRKAALRHANRTEASSRYEKGVNWDATEKAINMAALLLRNDADATVDEGILKATDQKREPVVVKTTASYLNKVLGTKLSVDEIVKIFDRLCFKVDVDGDNLAVHVPNRRWDISIPADLVEEVGRLYGYDNLESTQPVLPETHGGYSEKEEMMRRMKAIVEGQGLMEAISYSLTSPEKAVRYTKDPKELVEVKSPLNSSRSAMRENLMTGLVDAASYNFARKQTQLALFEQGRTYDHDGGKFNEHEHLAAIYSGNTFAENWQHLTQKVDFYFVKGQLTNLFIAIGIGPEKVVYEAKGIKGMHPTRTAGIYIDKQYVGMIGMIAHAVTIADKALRGSELYGYEIDLDTIIPMLTKGVTAVPAPKFPAIQRDLSLLVDKPVTNQEIENVIKSNAGKYLTELKVIDVYAGAHIDVGKKSIAYNLTFLNRKDTLTDDVVNNAMDKIVAALENDLAIKVR</sequence>
<dbReference type="GO" id="GO:0006432">
    <property type="term" value="P:phenylalanyl-tRNA aminoacylation"/>
    <property type="evidence" value="ECO:0007669"/>
    <property type="project" value="UniProtKB-UniRule"/>
</dbReference>
<dbReference type="InterPro" id="IPR045060">
    <property type="entry name" value="Phe-tRNA-ligase_IIc_bsu"/>
</dbReference>
<dbReference type="FunFam" id="2.40.50.140:FF:000045">
    <property type="entry name" value="Phenylalanine--tRNA ligase beta subunit"/>
    <property type="match status" value="1"/>
</dbReference>
<protein>
    <recommendedName>
        <fullName evidence="15">Phenylalanine--tRNA ligase beta subunit</fullName>
        <ecNumber evidence="15">6.1.1.20</ecNumber>
    </recommendedName>
    <alternativeName>
        <fullName evidence="15">Phenylalanyl-tRNA synthetase beta subunit</fullName>
        <shortName evidence="15">PheRS</shortName>
    </alternativeName>
</protein>
<evidence type="ECO:0000259" key="19">
    <source>
        <dbReference type="PROSITE" id="PS51483"/>
    </source>
</evidence>
<dbReference type="PANTHER" id="PTHR10947:SF0">
    <property type="entry name" value="PHENYLALANINE--TRNA LIGASE BETA SUBUNIT"/>
    <property type="match status" value="1"/>
</dbReference>
<dbReference type="InterPro" id="IPR005147">
    <property type="entry name" value="tRNA_synthase_B5-dom"/>
</dbReference>
<dbReference type="GO" id="GO:0016740">
    <property type="term" value="F:transferase activity"/>
    <property type="evidence" value="ECO:0007669"/>
    <property type="project" value="UniProtKB-ARBA"/>
</dbReference>
<keyword evidence="9 15" id="KW-0067">ATP-binding</keyword>
<dbReference type="SUPFAM" id="SSF46955">
    <property type="entry name" value="Putative DNA-binding domain"/>
    <property type="match status" value="1"/>
</dbReference>
<dbReference type="InterPro" id="IPR012340">
    <property type="entry name" value="NA-bd_OB-fold"/>
</dbReference>
<dbReference type="GO" id="GO:0009328">
    <property type="term" value="C:phenylalanine-tRNA ligase complex"/>
    <property type="evidence" value="ECO:0007669"/>
    <property type="project" value="TreeGrafter"/>
</dbReference>
<dbReference type="GO" id="GO:0140096">
    <property type="term" value="F:catalytic activity, acting on a protein"/>
    <property type="evidence" value="ECO:0007669"/>
    <property type="project" value="UniProtKB-ARBA"/>
</dbReference>
<gene>
    <name evidence="15" type="primary">pheT</name>
    <name evidence="20" type="ORF">AEL95_05185</name>
</gene>
<evidence type="ECO:0000256" key="8">
    <source>
        <dbReference type="ARBA" id="ARBA00022741"/>
    </source>
</evidence>
<dbReference type="Pfam" id="PF03147">
    <property type="entry name" value="FDX-ACB"/>
    <property type="match status" value="1"/>
</dbReference>
<keyword evidence="13 15" id="KW-0030">Aminoacyl-tRNA synthetase</keyword>
<evidence type="ECO:0000256" key="7">
    <source>
        <dbReference type="ARBA" id="ARBA00022723"/>
    </source>
</evidence>
<reference evidence="20 21" key="1">
    <citation type="journal article" date="2016" name="Microbiology (Mosc.)">
        <title>Comparison of Lactobacillus crispatus isolates from Lactobacillus-dominated vaginal microbiomes with isolates from microbiomes containing bacterial vaginosis-associated bacteria.</title>
        <authorList>
            <person name="Abdelmaksoud A.A."/>
            <person name="Koparde V.N."/>
            <person name="Sheth N.U."/>
            <person name="Serrano M.G."/>
            <person name="Glascock A.L."/>
            <person name="Fettweis J.M."/>
            <person name="Strauss Iii J.F."/>
            <person name="Buck G.A."/>
            <person name="Jefferson K.K."/>
        </authorList>
    </citation>
    <scope>NUCLEOTIDE SEQUENCE [LARGE SCALE GENOMIC DNA]</scope>
    <source>
        <strain evidence="20 21">VMC3</strain>
    </source>
</reference>
<dbReference type="PROSITE" id="PS50886">
    <property type="entry name" value="TRBD"/>
    <property type="match status" value="1"/>
</dbReference>
<dbReference type="CDD" id="cd02796">
    <property type="entry name" value="tRNA_bind_bactPheRS"/>
    <property type="match status" value="1"/>
</dbReference>
<dbReference type="SUPFAM" id="SSF50249">
    <property type="entry name" value="Nucleic acid-binding proteins"/>
    <property type="match status" value="1"/>
</dbReference>
<dbReference type="PANTHER" id="PTHR10947">
    <property type="entry name" value="PHENYLALANYL-TRNA SYNTHETASE BETA CHAIN AND LEUCINE-RICH REPEAT-CONTAINING PROTEIN 47"/>
    <property type="match status" value="1"/>
</dbReference>
<keyword evidence="12 15" id="KW-0648">Protein biosynthesis</keyword>
<comment type="subcellular location">
    <subcellularLocation>
        <location evidence="1 15">Cytoplasm</location>
    </subcellularLocation>
</comment>
<dbReference type="InterPro" id="IPR002547">
    <property type="entry name" value="tRNA-bd_dom"/>
</dbReference>
<evidence type="ECO:0000256" key="9">
    <source>
        <dbReference type="ARBA" id="ARBA00022840"/>
    </source>
</evidence>
<dbReference type="PROSITE" id="PS51483">
    <property type="entry name" value="B5"/>
    <property type="match status" value="1"/>
</dbReference>
<evidence type="ECO:0000256" key="16">
    <source>
        <dbReference type="PROSITE-ProRule" id="PRU00209"/>
    </source>
</evidence>
<dbReference type="InterPro" id="IPR020825">
    <property type="entry name" value="Phe-tRNA_synthase-like_B3/B4"/>
</dbReference>
<dbReference type="CDD" id="cd00769">
    <property type="entry name" value="PheRS_beta_core"/>
    <property type="match status" value="1"/>
</dbReference>
<dbReference type="SMART" id="SM00896">
    <property type="entry name" value="FDX-ACB"/>
    <property type="match status" value="1"/>
</dbReference>
<proteinExistence type="inferred from homology"/>
<dbReference type="Pfam" id="PF17759">
    <property type="entry name" value="tRNA_synthFbeta"/>
    <property type="match status" value="1"/>
</dbReference>
<comment type="subunit">
    <text evidence="3 15">Tetramer of two alpha and two beta subunits.</text>
</comment>
<dbReference type="InterPro" id="IPR036690">
    <property type="entry name" value="Fdx_antiC-bd_sf"/>
</dbReference>
<dbReference type="InterPro" id="IPR045864">
    <property type="entry name" value="aa-tRNA-synth_II/BPL/LPL"/>
</dbReference>
<keyword evidence="6 15" id="KW-0436">Ligase</keyword>
<evidence type="ECO:0000256" key="2">
    <source>
        <dbReference type="ARBA" id="ARBA00008653"/>
    </source>
</evidence>
<evidence type="ECO:0000256" key="14">
    <source>
        <dbReference type="ARBA" id="ARBA00049255"/>
    </source>
</evidence>
<dbReference type="InterPro" id="IPR005121">
    <property type="entry name" value="Fdx_antiC-bd"/>
</dbReference>
<feature type="binding site" evidence="15">
    <location>
        <position position="472"/>
    </location>
    <ligand>
        <name>Mg(2+)</name>
        <dbReference type="ChEBI" id="CHEBI:18420"/>
        <note>shared with alpha subunit</note>
    </ligand>
</feature>
<keyword evidence="10 15" id="KW-0460">Magnesium</keyword>
<evidence type="ECO:0000256" key="13">
    <source>
        <dbReference type="ARBA" id="ARBA00023146"/>
    </source>
</evidence>
<accession>A0A120DIH8</accession>
<evidence type="ECO:0000256" key="10">
    <source>
        <dbReference type="ARBA" id="ARBA00022842"/>
    </source>
</evidence>
<evidence type="ECO:0000256" key="15">
    <source>
        <dbReference type="HAMAP-Rule" id="MF_00283"/>
    </source>
</evidence>
<dbReference type="HAMAP" id="MF_00283">
    <property type="entry name" value="Phe_tRNA_synth_beta1"/>
    <property type="match status" value="1"/>
</dbReference>
<feature type="domain" description="TRNA-binding" evidence="17">
    <location>
        <begin position="40"/>
        <end position="156"/>
    </location>
</feature>
<dbReference type="RefSeq" id="WP_060462035.1">
    <property type="nucleotide sequence ID" value="NZ_AP025162.1"/>
</dbReference>
<dbReference type="SUPFAM" id="SSF55681">
    <property type="entry name" value="Class II aaRS and biotin synthetases"/>
    <property type="match status" value="1"/>
</dbReference>
<dbReference type="NCBIfam" id="TIGR00472">
    <property type="entry name" value="pheT_bact"/>
    <property type="match status" value="1"/>
</dbReference>
<name>A0A120DIH8_9LACO</name>
<dbReference type="Pfam" id="PF01588">
    <property type="entry name" value="tRNA_bind"/>
    <property type="match status" value="1"/>
</dbReference>
<feature type="domain" description="B5" evidence="19">
    <location>
        <begin position="410"/>
        <end position="485"/>
    </location>
</feature>
<dbReference type="GO" id="GO:0000049">
    <property type="term" value="F:tRNA binding"/>
    <property type="evidence" value="ECO:0007669"/>
    <property type="project" value="UniProtKB-UniRule"/>
</dbReference>
<evidence type="ECO:0000256" key="4">
    <source>
        <dbReference type="ARBA" id="ARBA00022490"/>
    </source>
</evidence>
<dbReference type="Gene3D" id="3.30.56.10">
    <property type="match status" value="2"/>
</dbReference>
<dbReference type="Gene3D" id="2.40.50.140">
    <property type="entry name" value="Nucleic acid-binding proteins"/>
    <property type="match status" value="1"/>
</dbReference>
<evidence type="ECO:0000256" key="1">
    <source>
        <dbReference type="ARBA" id="ARBA00004496"/>
    </source>
</evidence>
<dbReference type="GO" id="GO:0005524">
    <property type="term" value="F:ATP binding"/>
    <property type="evidence" value="ECO:0007669"/>
    <property type="project" value="UniProtKB-UniRule"/>
</dbReference>
<evidence type="ECO:0000313" key="21">
    <source>
        <dbReference type="Proteomes" id="UP000067598"/>
    </source>
</evidence>
<dbReference type="InterPro" id="IPR033714">
    <property type="entry name" value="tRNA_bind_bactPheRS"/>
</dbReference>
<keyword evidence="8 15" id="KW-0547">Nucleotide-binding</keyword>
<feature type="binding site" evidence="15">
    <location>
        <position position="469"/>
    </location>
    <ligand>
        <name>Mg(2+)</name>
        <dbReference type="ChEBI" id="CHEBI:18420"/>
        <note>shared with alpha subunit</note>
    </ligand>
</feature>
<comment type="caution">
    <text evidence="20">The sequence shown here is derived from an EMBL/GenBank/DDBJ whole genome shotgun (WGS) entry which is preliminary data.</text>
</comment>
<keyword evidence="7 15" id="KW-0479">Metal-binding</keyword>
<keyword evidence="11 16" id="KW-0694">RNA-binding</keyword>
<evidence type="ECO:0000313" key="20">
    <source>
        <dbReference type="EMBL" id="KWU04071.1"/>
    </source>
</evidence>
<feature type="domain" description="FDX-ACB" evidence="18">
    <location>
        <begin position="713"/>
        <end position="806"/>
    </location>
</feature>
<dbReference type="EMBL" id="LJGP01000016">
    <property type="protein sequence ID" value="KWU04071.1"/>
    <property type="molecule type" value="Genomic_DNA"/>
</dbReference>
<dbReference type="FunFam" id="3.30.70.380:FF:000001">
    <property type="entry name" value="Phenylalanine--tRNA ligase beta subunit"/>
    <property type="match status" value="1"/>
</dbReference>
<dbReference type="SMART" id="SM00874">
    <property type="entry name" value="B5"/>
    <property type="match status" value="1"/>
</dbReference>
<keyword evidence="5 16" id="KW-0820">tRNA-binding</keyword>
<evidence type="ECO:0000259" key="17">
    <source>
        <dbReference type="PROSITE" id="PS50886"/>
    </source>
</evidence>
<dbReference type="Gene3D" id="3.30.930.10">
    <property type="entry name" value="Bira Bifunctional Protein, Domain 2"/>
    <property type="match status" value="1"/>
</dbReference>
<dbReference type="InterPro" id="IPR041616">
    <property type="entry name" value="PheRS_beta_core"/>
</dbReference>
<dbReference type="InterPro" id="IPR009061">
    <property type="entry name" value="DNA-bd_dom_put_sf"/>
</dbReference>
<dbReference type="InterPro" id="IPR005146">
    <property type="entry name" value="B3/B4_tRNA-bd"/>
</dbReference>
<dbReference type="PROSITE" id="PS51447">
    <property type="entry name" value="FDX_ACB"/>
    <property type="match status" value="1"/>
</dbReference>
<dbReference type="FunFam" id="3.30.56.10:FF:000002">
    <property type="entry name" value="Phenylalanine--tRNA ligase beta subunit"/>
    <property type="match status" value="1"/>
</dbReference>
<dbReference type="SUPFAM" id="SSF54991">
    <property type="entry name" value="Anticodon-binding domain of PheRS"/>
    <property type="match status" value="1"/>
</dbReference>
<comment type="catalytic activity">
    <reaction evidence="14 15">
        <text>tRNA(Phe) + L-phenylalanine + ATP = L-phenylalanyl-tRNA(Phe) + AMP + diphosphate + H(+)</text>
        <dbReference type="Rhea" id="RHEA:19413"/>
        <dbReference type="Rhea" id="RHEA-COMP:9668"/>
        <dbReference type="Rhea" id="RHEA-COMP:9699"/>
        <dbReference type="ChEBI" id="CHEBI:15378"/>
        <dbReference type="ChEBI" id="CHEBI:30616"/>
        <dbReference type="ChEBI" id="CHEBI:33019"/>
        <dbReference type="ChEBI" id="CHEBI:58095"/>
        <dbReference type="ChEBI" id="CHEBI:78442"/>
        <dbReference type="ChEBI" id="CHEBI:78531"/>
        <dbReference type="ChEBI" id="CHEBI:456215"/>
        <dbReference type="EC" id="6.1.1.20"/>
    </reaction>
</comment>
<dbReference type="EC" id="6.1.1.20" evidence="15"/>
<dbReference type="PATRIC" id="fig|47770.28.peg.429"/>
<evidence type="ECO:0000256" key="6">
    <source>
        <dbReference type="ARBA" id="ARBA00022598"/>
    </source>
</evidence>
<dbReference type="GO" id="GO:0004826">
    <property type="term" value="F:phenylalanine-tRNA ligase activity"/>
    <property type="evidence" value="ECO:0007669"/>
    <property type="project" value="UniProtKB-UniRule"/>
</dbReference>
<dbReference type="InterPro" id="IPR004532">
    <property type="entry name" value="Phe-tRNA-ligase_IIc_bsu_bact"/>
</dbReference>
<evidence type="ECO:0000256" key="11">
    <source>
        <dbReference type="ARBA" id="ARBA00022884"/>
    </source>
</evidence>